<comment type="caution">
    <text evidence="13">The sequence shown here is derived from an EMBL/GenBank/DDBJ whole genome shotgun (WGS) entry which is preliminary data.</text>
</comment>
<evidence type="ECO:0000256" key="10">
    <source>
        <dbReference type="SAM" id="MobiDB-lite"/>
    </source>
</evidence>
<reference evidence="14" key="1">
    <citation type="journal article" date="2019" name="Int. J. Syst. Evol. Microbiol.">
        <title>The Global Catalogue of Microorganisms (GCM) 10K type strain sequencing project: providing services to taxonomists for standard genome sequencing and annotation.</title>
        <authorList>
            <consortium name="The Broad Institute Genomics Platform"/>
            <consortium name="The Broad Institute Genome Sequencing Center for Infectious Disease"/>
            <person name="Wu L."/>
            <person name="Ma J."/>
        </authorList>
    </citation>
    <scope>NUCLEOTIDE SEQUENCE [LARGE SCALE GENOMIC DNA]</scope>
    <source>
        <strain evidence="14">CCM 7941</strain>
    </source>
</reference>
<dbReference type="PROSITE" id="PS00717">
    <property type="entry name" value="SIGMA54_1"/>
    <property type="match status" value="1"/>
</dbReference>
<feature type="region of interest" description="Disordered" evidence="10">
    <location>
        <begin position="50"/>
        <end position="72"/>
    </location>
</feature>
<keyword evidence="7 9" id="KW-0238">DNA-binding</keyword>
<keyword evidence="6 9" id="KW-0731">Sigma factor</keyword>
<evidence type="ECO:0000313" key="13">
    <source>
        <dbReference type="EMBL" id="MFC3265263.1"/>
    </source>
</evidence>
<keyword evidence="8 9" id="KW-0804">Transcription</keyword>
<evidence type="ECO:0000259" key="12">
    <source>
        <dbReference type="Pfam" id="PF04963"/>
    </source>
</evidence>
<protein>
    <recommendedName>
        <fullName evidence="9">RNA polymerase sigma-54 factor</fullName>
    </recommendedName>
</protein>
<feature type="domain" description="RNA polymerase sigma factor 54 core-binding" evidence="12">
    <location>
        <begin position="135"/>
        <end position="322"/>
    </location>
</feature>
<dbReference type="PRINTS" id="PR00045">
    <property type="entry name" value="SIGMA54FCT"/>
</dbReference>
<evidence type="ECO:0000256" key="7">
    <source>
        <dbReference type="ARBA" id="ARBA00023125"/>
    </source>
</evidence>
<keyword evidence="14" id="KW-1185">Reference proteome</keyword>
<feature type="region of interest" description="Disordered" evidence="10">
    <location>
        <begin position="94"/>
        <end position="126"/>
    </location>
</feature>
<dbReference type="PANTHER" id="PTHR32248">
    <property type="entry name" value="RNA POLYMERASE SIGMA-54 FACTOR"/>
    <property type="match status" value="1"/>
</dbReference>
<sequence>MSLSARISMRQAQSLALTPQLLQAIRLLQMSSLELSAWVAEELERNPFLEAGADGEGGDSAPAPAPDAADARPWDAGELETSQEALERALDAPLDNVFDPDSPGVTPHEAPEPAGDSAVWSGAAGPPAGDLDALELAAEQPDLREHLRRQLGLTRLDAATRAAALALVDSITPAGYLDPETARELDALAARLGVSRATVDAALAAVQQLDPPGVGARDLAECLAIQLRQQDRLDAPMQALLSRLDLVAKRDMAKLRRLCGVDEATLTAMLREIRALEPLPGRPFDAAPATPLVPDVIVRRGPDGRWRAELNAELLPRVRLNHAWRARAARAARSPAESSFIASAWRDACWLDRSLEQRARTILLVAGEIVRRQEGFFGRGVSALRPLTLKEVADAIGMHESTVSRVTMNKSIGCERGVYGMKFFFPAAISAAGDGAAHSAEAVRHRIRQLIEAEKPDAVLSDDVIVRLLREDGVEIARRTVAKYRESLRIPSSVDRRRMKAAARTDGLVA</sequence>
<evidence type="ECO:0000256" key="1">
    <source>
        <dbReference type="ARBA" id="ARBA00008798"/>
    </source>
</evidence>
<keyword evidence="3 9" id="KW-0808">Transferase</keyword>
<evidence type="ECO:0000256" key="6">
    <source>
        <dbReference type="ARBA" id="ARBA00023082"/>
    </source>
</evidence>
<gene>
    <name evidence="13" type="primary">rpoN</name>
    <name evidence="13" type="ORF">ACFOEX_02660</name>
</gene>
<feature type="domain" description="RNA polymerase sigma factor 54 DNA-binding" evidence="11">
    <location>
        <begin position="339"/>
        <end position="498"/>
    </location>
</feature>
<comment type="similarity">
    <text evidence="1 9">Belongs to the sigma-54 factor family.</text>
</comment>
<organism evidence="13 14">
    <name type="scientific">Camelimonas abortus</name>
    <dbReference type="NCBI Taxonomy" id="1017184"/>
    <lineage>
        <taxon>Bacteria</taxon>
        <taxon>Pseudomonadati</taxon>
        <taxon>Pseudomonadota</taxon>
        <taxon>Alphaproteobacteria</taxon>
        <taxon>Hyphomicrobiales</taxon>
        <taxon>Chelatococcaceae</taxon>
        <taxon>Camelimonas</taxon>
    </lineage>
</organism>
<evidence type="ECO:0000256" key="9">
    <source>
        <dbReference type="PIRNR" id="PIRNR000774"/>
    </source>
</evidence>
<dbReference type="PIRSF" id="PIRSF000774">
    <property type="entry name" value="RpoN"/>
    <property type="match status" value="1"/>
</dbReference>
<dbReference type="Pfam" id="PF00309">
    <property type="entry name" value="Sigma54_AID"/>
    <property type="match status" value="1"/>
</dbReference>
<dbReference type="Pfam" id="PF04552">
    <property type="entry name" value="Sigma54_DBD"/>
    <property type="match status" value="1"/>
</dbReference>
<dbReference type="NCBIfam" id="NF004596">
    <property type="entry name" value="PRK05932.1-3"/>
    <property type="match status" value="1"/>
</dbReference>
<dbReference type="Pfam" id="PF04963">
    <property type="entry name" value="Sigma54_CBD"/>
    <property type="match status" value="1"/>
</dbReference>
<evidence type="ECO:0000256" key="3">
    <source>
        <dbReference type="ARBA" id="ARBA00022679"/>
    </source>
</evidence>
<dbReference type="PANTHER" id="PTHR32248:SF4">
    <property type="entry name" value="RNA POLYMERASE SIGMA-54 FACTOR"/>
    <property type="match status" value="1"/>
</dbReference>
<dbReference type="InterPro" id="IPR007634">
    <property type="entry name" value="RNA_pol_sigma_54_DNA-bd"/>
</dbReference>
<dbReference type="InterPro" id="IPR007046">
    <property type="entry name" value="RNA_pol_sigma_54_core-bd"/>
</dbReference>
<comment type="function">
    <text evidence="9">Sigma factors are initiation factors that promote the attachment of RNA polymerase to specific initiation sites and are then released.</text>
</comment>
<evidence type="ECO:0000259" key="11">
    <source>
        <dbReference type="Pfam" id="PF04552"/>
    </source>
</evidence>
<evidence type="ECO:0000313" key="14">
    <source>
        <dbReference type="Proteomes" id="UP001595536"/>
    </source>
</evidence>
<dbReference type="Gene3D" id="1.10.10.60">
    <property type="entry name" value="Homeodomain-like"/>
    <property type="match status" value="1"/>
</dbReference>
<keyword evidence="4 9" id="KW-0548">Nucleotidyltransferase</keyword>
<dbReference type="Gene3D" id="1.10.10.1330">
    <property type="entry name" value="RNA polymerase sigma-54 factor, core-binding domain"/>
    <property type="match status" value="1"/>
</dbReference>
<dbReference type="NCBIfam" id="TIGR02395">
    <property type="entry name" value="rpoN_sigma"/>
    <property type="match status" value="1"/>
</dbReference>
<dbReference type="PROSITE" id="PS50044">
    <property type="entry name" value="SIGMA54_3"/>
    <property type="match status" value="1"/>
</dbReference>
<keyword evidence="2 9" id="KW-0240">DNA-directed RNA polymerase</keyword>
<evidence type="ECO:0000256" key="8">
    <source>
        <dbReference type="ARBA" id="ARBA00023163"/>
    </source>
</evidence>
<dbReference type="EMBL" id="JBHRUV010000014">
    <property type="protein sequence ID" value="MFC3265263.1"/>
    <property type="molecule type" value="Genomic_DNA"/>
</dbReference>
<dbReference type="RefSeq" id="WP_376831410.1">
    <property type="nucleotide sequence ID" value="NZ_JBHLWR010000006.1"/>
</dbReference>
<dbReference type="InterPro" id="IPR000394">
    <property type="entry name" value="RNA_pol_sigma_54"/>
</dbReference>
<keyword evidence="5 9" id="KW-0805">Transcription regulation</keyword>
<feature type="compositionally biased region" description="Low complexity" evidence="10">
    <location>
        <begin position="59"/>
        <end position="68"/>
    </location>
</feature>
<dbReference type="InterPro" id="IPR038709">
    <property type="entry name" value="RpoN_core-bd_sf"/>
</dbReference>
<dbReference type="NCBIfam" id="NF009118">
    <property type="entry name" value="PRK12469.1"/>
    <property type="match status" value="1"/>
</dbReference>
<evidence type="ECO:0000256" key="5">
    <source>
        <dbReference type="ARBA" id="ARBA00023015"/>
    </source>
</evidence>
<evidence type="ECO:0000256" key="4">
    <source>
        <dbReference type="ARBA" id="ARBA00022695"/>
    </source>
</evidence>
<evidence type="ECO:0000256" key="2">
    <source>
        <dbReference type="ARBA" id="ARBA00022478"/>
    </source>
</evidence>
<proteinExistence type="inferred from homology"/>
<name>A0ABV7LDH4_9HYPH</name>
<accession>A0ABV7LDH4</accession>
<dbReference type="PROSITE" id="PS00718">
    <property type="entry name" value="SIGMA54_2"/>
    <property type="match status" value="1"/>
</dbReference>
<dbReference type="Proteomes" id="UP001595536">
    <property type="component" value="Unassembled WGS sequence"/>
</dbReference>